<sequence length="99" mass="10581">MSAEFSVDLAHLDQLIARLAGLSGFVSEYLENLNSLVSSLLASGEWSGVAASAYTDAHEEWVVGAREMAEGLTLIHNSARVAHAAYADAESMNLRMVRG</sequence>
<dbReference type="RefSeq" id="WP_196153704.1">
    <property type="nucleotide sequence ID" value="NZ_JADMLG010000024.1"/>
</dbReference>
<name>A0A931IJG6_9NOCA</name>
<dbReference type="AlphaFoldDB" id="A0A931IJG6"/>
<dbReference type="SUPFAM" id="SSF140453">
    <property type="entry name" value="EsxAB dimer-like"/>
    <property type="match status" value="1"/>
</dbReference>
<organism evidence="2 3">
    <name type="scientific">Nocardia bovistercoris</name>
    <dbReference type="NCBI Taxonomy" id="2785916"/>
    <lineage>
        <taxon>Bacteria</taxon>
        <taxon>Bacillati</taxon>
        <taxon>Actinomycetota</taxon>
        <taxon>Actinomycetes</taxon>
        <taxon>Mycobacteriales</taxon>
        <taxon>Nocardiaceae</taxon>
        <taxon>Nocardia</taxon>
    </lineage>
</organism>
<dbReference type="NCBIfam" id="TIGR03930">
    <property type="entry name" value="WXG100_ESAT6"/>
    <property type="match status" value="1"/>
</dbReference>
<reference evidence="2" key="1">
    <citation type="submission" date="2020-11" db="EMBL/GenBank/DDBJ databases">
        <title>Nocardia NEAU-351.nov., a novel actinomycete isolated from the cow dung.</title>
        <authorList>
            <person name="Zhang X."/>
        </authorList>
    </citation>
    <scope>NUCLEOTIDE SEQUENCE</scope>
    <source>
        <strain evidence="2">NEAU-351</strain>
    </source>
</reference>
<evidence type="ECO:0000256" key="1">
    <source>
        <dbReference type="RuleBase" id="RU362001"/>
    </source>
</evidence>
<dbReference type="Pfam" id="PF06013">
    <property type="entry name" value="WXG100"/>
    <property type="match status" value="1"/>
</dbReference>
<protein>
    <recommendedName>
        <fullName evidence="1">ESAT-6-like protein</fullName>
    </recommendedName>
</protein>
<gene>
    <name evidence="2" type="ORF">IT779_34660</name>
</gene>
<evidence type="ECO:0000313" key="2">
    <source>
        <dbReference type="EMBL" id="MBH0781425.1"/>
    </source>
</evidence>
<keyword evidence="3" id="KW-1185">Reference proteome</keyword>
<dbReference type="InterPro" id="IPR010310">
    <property type="entry name" value="T7SS_ESAT-6-like"/>
</dbReference>
<comment type="similarity">
    <text evidence="1">Belongs to the WXG100 family.</text>
</comment>
<dbReference type="Proteomes" id="UP000655751">
    <property type="component" value="Unassembled WGS sequence"/>
</dbReference>
<dbReference type="Gene3D" id="1.10.287.1060">
    <property type="entry name" value="ESAT-6-like"/>
    <property type="match status" value="1"/>
</dbReference>
<evidence type="ECO:0000313" key="3">
    <source>
        <dbReference type="Proteomes" id="UP000655751"/>
    </source>
</evidence>
<comment type="caution">
    <text evidence="2">The sequence shown here is derived from an EMBL/GenBank/DDBJ whole genome shotgun (WGS) entry which is preliminary data.</text>
</comment>
<dbReference type="EMBL" id="JADMLG010000024">
    <property type="protein sequence ID" value="MBH0781425.1"/>
    <property type="molecule type" value="Genomic_DNA"/>
</dbReference>
<accession>A0A931IJG6</accession>
<dbReference type="InterPro" id="IPR036689">
    <property type="entry name" value="ESAT-6-like_sf"/>
</dbReference>
<proteinExistence type="inferred from homology"/>